<keyword evidence="3 6" id="KW-0507">mRNA processing</keyword>
<name>A0A2T9Z454_9FUNG</name>
<dbReference type="GO" id="GO:1990726">
    <property type="term" value="C:Lsm1-7-Pat1 complex"/>
    <property type="evidence" value="ECO:0007669"/>
    <property type="project" value="TreeGrafter"/>
</dbReference>
<protein>
    <recommendedName>
        <fullName evidence="6">U6 snRNA-associated Sm-like protein LSm1</fullName>
    </recommendedName>
</protein>
<dbReference type="InterPro" id="IPR010920">
    <property type="entry name" value="LSM_dom_sf"/>
</dbReference>
<comment type="subcellular location">
    <subcellularLocation>
        <location evidence="6">Cytoplasm</location>
    </subcellularLocation>
    <subcellularLocation>
        <location evidence="6">Cytoplasm</location>
        <location evidence="6">P-body</location>
    </subcellularLocation>
</comment>
<evidence type="ECO:0000256" key="1">
    <source>
        <dbReference type="ARBA" id="ARBA00006850"/>
    </source>
</evidence>
<accession>A0A2T9Z454</accession>
<dbReference type="InterPro" id="IPR034104">
    <property type="entry name" value="Lsm1"/>
</dbReference>
<evidence type="ECO:0000256" key="3">
    <source>
        <dbReference type="ARBA" id="ARBA00022664"/>
    </source>
</evidence>
<dbReference type="PANTHER" id="PTHR15588:SF8">
    <property type="entry name" value="U6 SNRNA-ASSOCIATED SM-LIKE PROTEIN LSM1"/>
    <property type="match status" value="1"/>
</dbReference>
<comment type="similarity">
    <text evidence="1 6">Belongs to the snRNP Sm proteins family.</text>
</comment>
<dbReference type="GO" id="GO:0000290">
    <property type="term" value="P:deadenylation-dependent decapping of nuclear-transcribed mRNA"/>
    <property type="evidence" value="ECO:0007669"/>
    <property type="project" value="TreeGrafter"/>
</dbReference>
<dbReference type="Gene3D" id="2.30.30.100">
    <property type="match status" value="1"/>
</dbReference>
<dbReference type="InterPro" id="IPR047575">
    <property type="entry name" value="Sm"/>
</dbReference>
<evidence type="ECO:0000256" key="4">
    <source>
        <dbReference type="ARBA" id="ARBA00022884"/>
    </source>
</evidence>
<dbReference type="PROSITE" id="PS52002">
    <property type="entry name" value="SM"/>
    <property type="match status" value="1"/>
</dbReference>
<reference evidence="8 9" key="1">
    <citation type="journal article" date="2018" name="MBio">
        <title>Comparative Genomics Reveals the Core Gene Toolbox for the Fungus-Insect Symbiosis.</title>
        <authorList>
            <person name="Wang Y."/>
            <person name="Stata M."/>
            <person name="Wang W."/>
            <person name="Stajich J.E."/>
            <person name="White M.M."/>
            <person name="Moncalvo J.M."/>
        </authorList>
    </citation>
    <scope>NUCLEOTIDE SEQUENCE [LARGE SCALE GENOMIC DNA]</scope>
    <source>
        <strain evidence="8 9">AUS-77-4</strain>
    </source>
</reference>
<dbReference type="PANTHER" id="PTHR15588">
    <property type="entry name" value="LSM1"/>
    <property type="match status" value="1"/>
</dbReference>
<dbReference type="GO" id="GO:0003729">
    <property type="term" value="F:mRNA binding"/>
    <property type="evidence" value="ECO:0007669"/>
    <property type="project" value="TreeGrafter"/>
</dbReference>
<dbReference type="SUPFAM" id="SSF50182">
    <property type="entry name" value="Sm-like ribonucleoproteins"/>
    <property type="match status" value="1"/>
</dbReference>
<evidence type="ECO:0000256" key="5">
    <source>
        <dbReference type="ARBA" id="ARBA00023274"/>
    </source>
</evidence>
<comment type="subunit">
    <text evidence="6">Component of the heptameric LSM1-LSM7 complex that forms a seven-membered ring structure with a donut shape.</text>
</comment>
<proteinExistence type="inferred from homology"/>
<keyword evidence="4 6" id="KW-0694">RNA-binding</keyword>
<dbReference type="EMBL" id="MBFT01000040">
    <property type="protein sequence ID" value="PVU99362.1"/>
    <property type="molecule type" value="Genomic_DNA"/>
</dbReference>
<keyword evidence="5 6" id="KW-0687">Ribonucleoprotein</keyword>
<evidence type="ECO:0000313" key="8">
    <source>
        <dbReference type="EMBL" id="PVU99362.1"/>
    </source>
</evidence>
<evidence type="ECO:0000256" key="2">
    <source>
        <dbReference type="ARBA" id="ARBA00022490"/>
    </source>
</evidence>
<keyword evidence="2 6" id="KW-0963">Cytoplasm</keyword>
<dbReference type="Pfam" id="PF01423">
    <property type="entry name" value="LSM"/>
    <property type="match status" value="1"/>
</dbReference>
<keyword evidence="9" id="KW-1185">Reference proteome</keyword>
<dbReference type="GO" id="GO:0000932">
    <property type="term" value="C:P-body"/>
    <property type="evidence" value="ECO:0007669"/>
    <property type="project" value="UniProtKB-SubCell"/>
</dbReference>
<feature type="domain" description="Sm" evidence="7">
    <location>
        <begin position="9"/>
        <end position="84"/>
    </location>
</feature>
<dbReference type="STRING" id="61424.A0A2T9Z454"/>
<comment type="function">
    <text evidence="6">Component of the cytoplasmic LSM1-LSM7 complex which is involved in mRNA degradation.</text>
</comment>
<evidence type="ECO:0000259" key="7">
    <source>
        <dbReference type="PROSITE" id="PS52002"/>
    </source>
</evidence>
<dbReference type="InterPro" id="IPR044642">
    <property type="entry name" value="PTHR15588"/>
</dbReference>
<organism evidence="8 9">
    <name type="scientific">Furculomyces boomerangus</name>
    <dbReference type="NCBI Taxonomy" id="61424"/>
    <lineage>
        <taxon>Eukaryota</taxon>
        <taxon>Fungi</taxon>
        <taxon>Fungi incertae sedis</taxon>
        <taxon>Zoopagomycota</taxon>
        <taxon>Kickxellomycotina</taxon>
        <taxon>Harpellomycetes</taxon>
        <taxon>Harpellales</taxon>
        <taxon>Harpellaceae</taxon>
        <taxon>Furculomyces</taxon>
    </lineage>
</organism>
<comment type="caution">
    <text evidence="8">The sequence shown here is derived from an EMBL/GenBank/DDBJ whole genome shotgun (WGS) entry which is preliminary data.</text>
</comment>
<dbReference type="AlphaFoldDB" id="A0A2T9Z454"/>
<evidence type="ECO:0000256" key="6">
    <source>
        <dbReference type="RuleBase" id="RU365047"/>
    </source>
</evidence>
<sequence length="140" mass="15702">MDSSAKHYTTTTGLLDLVDKRIHVTLRDGKKIVGILRSFDQYGSLVVQDAVERIYVSGAYGNIDRGIFIIRGENIVLLGELDEDEEEKLESLDLIQLPIEEVLEIQRIETEGKMKKEKVQIQKLASLGFVFDSGSGQDAF</sequence>
<dbReference type="GO" id="GO:1990904">
    <property type="term" value="C:ribonucleoprotein complex"/>
    <property type="evidence" value="ECO:0007669"/>
    <property type="project" value="UniProtKB-KW"/>
</dbReference>
<evidence type="ECO:0000313" key="9">
    <source>
        <dbReference type="Proteomes" id="UP000245699"/>
    </source>
</evidence>
<dbReference type="OrthoDB" id="10263346at2759"/>
<dbReference type="InterPro" id="IPR001163">
    <property type="entry name" value="Sm_dom_euk/arc"/>
</dbReference>
<dbReference type="SMART" id="SM00651">
    <property type="entry name" value="Sm"/>
    <property type="match status" value="1"/>
</dbReference>
<dbReference type="CDD" id="cd01728">
    <property type="entry name" value="LSm1"/>
    <property type="match status" value="1"/>
</dbReference>
<gene>
    <name evidence="6" type="primary">LSM1</name>
    <name evidence="8" type="ORF">BB559_000788</name>
</gene>
<dbReference type="GO" id="GO:0006397">
    <property type="term" value="P:mRNA processing"/>
    <property type="evidence" value="ECO:0007669"/>
    <property type="project" value="UniProtKB-UniRule"/>
</dbReference>
<dbReference type="Proteomes" id="UP000245699">
    <property type="component" value="Unassembled WGS sequence"/>
</dbReference>